<sequence>MFDELLLWCSETGSGRLRGFRDTYDWLAHRGDPPPVSWATALANLQLLGHVEVDWDTGHWAVAPTTLAMMSNAGGLALIVGAHPRWLLSRLDHLDCDPDPALVDLAGSVYFHDRVPQRSGPSVRYVAIAEEAAARRLCDRLGISFGAWVADHMADMLPTLPQLLRQRPSLVGPAGVEPRRLQPDPTTGRLGWYPCEDDSGDGAYEYKRYGVPRYVFRRLGHGFVADKRAVVYAELARLRRHVIRFDPARRELVVPSRMQLPLPHGRCAVFKSGLLPRPSADLEIGGPRRSVESVRYANIDEPFARALAASLEQDLQTTVEDK</sequence>
<gene>
    <name evidence="1" type="ORF">Voc01_103310</name>
</gene>
<dbReference type="RefSeq" id="WP_203935179.1">
    <property type="nucleotide sequence ID" value="NZ_BOPH01000157.1"/>
</dbReference>
<reference evidence="1" key="1">
    <citation type="submission" date="2021-01" db="EMBL/GenBank/DDBJ databases">
        <title>Whole genome shotgun sequence of Virgisporangium ochraceum NBRC 16418.</title>
        <authorList>
            <person name="Komaki H."/>
            <person name="Tamura T."/>
        </authorList>
    </citation>
    <scope>NUCLEOTIDE SEQUENCE</scope>
    <source>
        <strain evidence="1">NBRC 16418</strain>
    </source>
</reference>
<dbReference type="Proteomes" id="UP000635606">
    <property type="component" value="Unassembled WGS sequence"/>
</dbReference>
<protein>
    <submittedName>
        <fullName evidence="1">Uncharacterized protein</fullName>
    </submittedName>
</protein>
<name>A0A8J4EHW2_9ACTN</name>
<proteinExistence type="predicted"/>
<dbReference type="AlphaFoldDB" id="A0A8J4EHW2"/>
<accession>A0A8J4EHW2</accession>
<keyword evidence="2" id="KW-1185">Reference proteome</keyword>
<evidence type="ECO:0000313" key="2">
    <source>
        <dbReference type="Proteomes" id="UP000635606"/>
    </source>
</evidence>
<organism evidence="1 2">
    <name type="scientific">Virgisporangium ochraceum</name>
    <dbReference type="NCBI Taxonomy" id="65505"/>
    <lineage>
        <taxon>Bacteria</taxon>
        <taxon>Bacillati</taxon>
        <taxon>Actinomycetota</taxon>
        <taxon>Actinomycetes</taxon>
        <taxon>Micromonosporales</taxon>
        <taxon>Micromonosporaceae</taxon>
        <taxon>Virgisporangium</taxon>
    </lineage>
</organism>
<evidence type="ECO:0000313" key="1">
    <source>
        <dbReference type="EMBL" id="GIJ75414.1"/>
    </source>
</evidence>
<comment type="caution">
    <text evidence="1">The sequence shown here is derived from an EMBL/GenBank/DDBJ whole genome shotgun (WGS) entry which is preliminary data.</text>
</comment>
<dbReference type="EMBL" id="BOPH01000157">
    <property type="protein sequence ID" value="GIJ75414.1"/>
    <property type="molecule type" value="Genomic_DNA"/>
</dbReference>